<dbReference type="STRING" id="1262450.S3BQC9"/>
<evidence type="ECO:0000256" key="1">
    <source>
        <dbReference type="SAM" id="MobiDB-lite"/>
    </source>
</evidence>
<dbReference type="AlphaFoldDB" id="S3BQC9"/>
<feature type="compositionally biased region" description="Low complexity" evidence="1">
    <location>
        <begin position="14"/>
        <end position="23"/>
    </location>
</feature>
<keyword evidence="3" id="KW-1185">Reference proteome</keyword>
<evidence type="ECO:0000313" key="2">
    <source>
        <dbReference type="EMBL" id="EPE03539.1"/>
    </source>
</evidence>
<feature type="region of interest" description="Disordered" evidence="1">
    <location>
        <begin position="420"/>
        <end position="463"/>
    </location>
</feature>
<evidence type="ECO:0000313" key="3">
    <source>
        <dbReference type="Proteomes" id="UP000016923"/>
    </source>
</evidence>
<feature type="compositionally biased region" description="Low complexity" evidence="1">
    <location>
        <begin position="420"/>
        <end position="449"/>
    </location>
</feature>
<dbReference type="eggNOG" id="ENOG502T57U">
    <property type="taxonomic scope" value="Eukaryota"/>
</dbReference>
<sequence>MPPDESLPPYQPPALLDAANAADDTSDDAAEPPSYEDAPSTSQQSRNASSNGNTSRLSLTNPFRSRASANAHTPDDDNRLDEKNRLIRQHNQQAHPNQPPPGYFASSSTDCPHWVERRCRLTARPRQCCTCMDKRPYTEDGRYPVYMDGYSELGSVVRWAHYCEPCRKAESRLHKCYDTKARPPPGQNAYRAPGNEQARVAREMADKKLQIELSQDPDGGLETTMQRKQRDQKERQERKERRRELWEATKEAAEKELDDAWEADQLQRMSKGESVSCLTVRRHFLMAHPNYHSQHHRDRDTEGKGKGKGKRVVGTFGEYMEPPTAEPGVNLIMKPITTAEVREARKTWEASSNADERERKRWEENEAHHVQEILEAVRNAARDAEQRHYEDMVAAKQRNEYEAYGDGAKVHWSVSRIISRGSSSRRADASSSLAPDRAGGGSSSSSSTSEWLSRLFGRRDARQ</sequence>
<dbReference type="EMBL" id="KE148167">
    <property type="protein sequence ID" value="EPE03539.1"/>
    <property type="molecule type" value="Genomic_DNA"/>
</dbReference>
<reference evidence="2 3" key="1">
    <citation type="journal article" date="2013" name="BMC Genomics">
        <title>The genome and transcriptome of the pine saprophyte Ophiostoma piceae, and a comparison with the bark beetle-associated pine pathogen Grosmannia clavigera.</title>
        <authorList>
            <person name="Haridas S."/>
            <person name="Wang Y."/>
            <person name="Lim L."/>
            <person name="Massoumi Alamouti S."/>
            <person name="Jackman S."/>
            <person name="Docking R."/>
            <person name="Robertson G."/>
            <person name="Birol I."/>
            <person name="Bohlmann J."/>
            <person name="Breuil C."/>
        </authorList>
    </citation>
    <scope>NUCLEOTIDE SEQUENCE [LARGE SCALE GENOMIC DNA]</scope>
    <source>
        <strain evidence="2 3">UAMH 11346</strain>
    </source>
</reference>
<feature type="region of interest" description="Disordered" evidence="1">
    <location>
        <begin position="212"/>
        <end position="245"/>
    </location>
</feature>
<feature type="compositionally biased region" description="Pro residues" evidence="1">
    <location>
        <begin position="1"/>
        <end position="12"/>
    </location>
</feature>
<dbReference type="OrthoDB" id="1711136at2759"/>
<name>S3BQC9_OPHP1</name>
<organism evidence="2 3">
    <name type="scientific">Ophiostoma piceae (strain UAMH 11346)</name>
    <name type="common">Sap stain fungus</name>
    <dbReference type="NCBI Taxonomy" id="1262450"/>
    <lineage>
        <taxon>Eukaryota</taxon>
        <taxon>Fungi</taxon>
        <taxon>Dikarya</taxon>
        <taxon>Ascomycota</taxon>
        <taxon>Pezizomycotina</taxon>
        <taxon>Sordariomycetes</taxon>
        <taxon>Sordariomycetidae</taxon>
        <taxon>Ophiostomatales</taxon>
        <taxon>Ophiostomataceae</taxon>
        <taxon>Ophiostoma</taxon>
    </lineage>
</organism>
<protein>
    <submittedName>
        <fullName evidence="2">Uncharacterized protein</fullName>
    </submittedName>
</protein>
<gene>
    <name evidence="2" type="ORF">F503_06712</name>
</gene>
<feature type="compositionally biased region" description="Basic and acidic residues" evidence="1">
    <location>
        <begin position="228"/>
        <end position="245"/>
    </location>
</feature>
<accession>S3BQC9</accession>
<proteinExistence type="predicted"/>
<feature type="compositionally biased region" description="Polar residues" evidence="1">
    <location>
        <begin position="39"/>
        <end position="71"/>
    </location>
</feature>
<dbReference type="Proteomes" id="UP000016923">
    <property type="component" value="Unassembled WGS sequence"/>
</dbReference>
<dbReference type="HOGENOM" id="CLU_590652_0_0_1"/>
<dbReference type="VEuPathDB" id="FungiDB:F503_06712"/>
<feature type="region of interest" description="Disordered" evidence="1">
    <location>
        <begin position="1"/>
        <end position="79"/>
    </location>
</feature>